<keyword evidence="9" id="KW-0030">Aminoacyl-tRNA synthetase</keyword>
<keyword evidence="6" id="KW-0547">Nucleotide-binding</keyword>
<dbReference type="EC" id="6.1.1.22" evidence="3"/>
<dbReference type="SUPFAM" id="SSF50249">
    <property type="entry name" value="Nucleic acid-binding proteins"/>
    <property type="match status" value="2"/>
</dbReference>
<evidence type="ECO:0000256" key="6">
    <source>
        <dbReference type="ARBA" id="ARBA00022741"/>
    </source>
</evidence>
<organism evidence="17">
    <name type="scientific">Rodentolepis nana</name>
    <name type="common">Dwarf tapeworm</name>
    <name type="synonym">Hymenolepis nana</name>
    <dbReference type="NCBI Taxonomy" id="102285"/>
    <lineage>
        <taxon>Eukaryota</taxon>
        <taxon>Metazoa</taxon>
        <taxon>Spiralia</taxon>
        <taxon>Lophotrochozoa</taxon>
        <taxon>Platyhelminthes</taxon>
        <taxon>Cestoda</taxon>
        <taxon>Eucestoda</taxon>
        <taxon>Cyclophyllidea</taxon>
        <taxon>Hymenolepididae</taxon>
        <taxon>Rodentolepis</taxon>
    </lineage>
</organism>
<protein>
    <recommendedName>
        <fullName evidence="11">Asparagine--tRNA ligase, cytoplasmic</fullName>
        <ecNumber evidence="3">6.1.1.22</ecNumber>
    </recommendedName>
    <alternativeName>
        <fullName evidence="10">Asparaginyl-tRNA synthetase</fullName>
    </alternativeName>
</protein>
<evidence type="ECO:0000256" key="4">
    <source>
        <dbReference type="ARBA" id="ARBA00022490"/>
    </source>
</evidence>
<dbReference type="Pfam" id="PF20917">
    <property type="entry name" value="AsnRS_N"/>
    <property type="match status" value="2"/>
</dbReference>
<dbReference type="GO" id="GO:0004816">
    <property type="term" value="F:asparagine-tRNA ligase activity"/>
    <property type="evidence" value="ECO:0007669"/>
    <property type="project" value="UniProtKB-EC"/>
</dbReference>
<dbReference type="GO" id="GO:0005737">
    <property type="term" value="C:cytoplasm"/>
    <property type="evidence" value="ECO:0007669"/>
    <property type="project" value="UniProtKB-SubCell"/>
</dbReference>
<dbReference type="NCBIfam" id="TIGR00457">
    <property type="entry name" value="asnS"/>
    <property type="match status" value="1"/>
</dbReference>
<evidence type="ECO:0000256" key="1">
    <source>
        <dbReference type="ARBA" id="ARBA00004496"/>
    </source>
</evidence>
<evidence type="ECO:0000256" key="8">
    <source>
        <dbReference type="ARBA" id="ARBA00022917"/>
    </source>
</evidence>
<evidence type="ECO:0000313" key="15">
    <source>
        <dbReference type="EMBL" id="VDO16276.1"/>
    </source>
</evidence>
<evidence type="ECO:0000313" key="16">
    <source>
        <dbReference type="Proteomes" id="UP000278807"/>
    </source>
</evidence>
<dbReference type="Gene3D" id="2.40.50.140">
    <property type="entry name" value="Nucleic acid-binding proteins"/>
    <property type="match status" value="2"/>
</dbReference>
<evidence type="ECO:0000259" key="14">
    <source>
        <dbReference type="PROSITE" id="PS50862"/>
    </source>
</evidence>
<dbReference type="InterPro" id="IPR045864">
    <property type="entry name" value="aa-tRNA-synth_II/BPL/LPL"/>
</dbReference>
<dbReference type="PANTHER" id="PTHR22594">
    <property type="entry name" value="ASPARTYL/LYSYL-TRNA SYNTHETASE"/>
    <property type="match status" value="1"/>
</dbReference>
<evidence type="ECO:0000256" key="5">
    <source>
        <dbReference type="ARBA" id="ARBA00022598"/>
    </source>
</evidence>
<dbReference type="GO" id="GO:0006421">
    <property type="term" value="P:asparaginyl-tRNA aminoacylation"/>
    <property type="evidence" value="ECO:0007669"/>
    <property type="project" value="InterPro"/>
</dbReference>
<dbReference type="Pfam" id="PF01336">
    <property type="entry name" value="tRNA_anti-codon"/>
    <property type="match status" value="2"/>
</dbReference>
<dbReference type="STRING" id="102285.A0A0R3U0D4"/>
<dbReference type="GO" id="GO:0003676">
    <property type="term" value="F:nucleic acid binding"/>
    <property type="evidence" value="ECO:0007669"/>
    <property type="project" value="InterPro"/>
</dbReference>
<dbReference type="InterPro" id="IPR004364">
    <property type="entry name" value="Aa-tRNA-synt_II"/>
</dbReference>
<dbReference type="InterPro" id="IPR006195">
    <property type="entry name" value="aa-tRNA-synth_II"/>
</dbReference>
<comment type="similarity">
    <text evidence="2">Belongs to the class-II aminoacyl-tRNA synthetase family.</text>
</comment>
<dbReference type="Gene3D" id="3.30.1910.20">
    <property type="entry name" value="asparaginyl-tRNA synthetase, N-terminal domain"/>
    <property type="match status" value="2"/>
</dbReference>
<keyword evidence="7" id="KW-0067">ATP-binding</keyword>
<dbReference type="AlphaFoldDB" id="A0A0R3U0D4"/>
<dbReference type="InterPro" id="IPR002312">
    <property type="entry name" value="Asp/Asn-tRNA-synth_IIb"/>
</dbReference>
<feature type="region of interest" description="Disordered" evidence="13">
    <location>
        <begin position="80"/>
        <end position="99"/>
    </location>
</feature>
<evidence type="ECO:0000256" key="2">
    <source>
        <dbReference type="ARBA" id="ARBA00008226"/>
    </source>
</evidence>
<dbReference type="WBParaSite" id="HNAJ_0001358301-mRNA-1">
    <property type="protein sequence ID" value="HNAJ_0001358301-mRNA-1"/>
    <property type="gene ID" value="HNAJ_0001358301"/>
</dbReference>
<dbReference type="SUPFAM" id="SSF55681">
    <property type="entry name" value="Class II aaRS and biotin synthetases"/>
    <property type="match status" value="1"/>
</dbReference>
<keyword evidence="16" id="KW-1185">Reference proteome</keyword>
<evidence type="ECO:0000256" key="13">
    <source>
        <dbReference type="SAM" id="MobiDB-lite"/>
    </source>
</evidence>
<feature type="compositionally biased region" description="Low complexity" evidence="13">
    <location>
        <begin position="85"/>
        <end position="99"/>
    </location>
</feature>
<evidence type="ECO:0000256" key="11">
    <source>
        <dbReference type="ARBA" id="ARBA00039867"/>
    </source>
</evidence>
<dbReference type="CDD" id="cd04323">
    <property type="entry name" value="AsnRS_cyto_like_N"/>
    <property type="match status" value="2"/>
</dbReference>
<keyword evidence="8" id="KW-0648">Protein biosynthesis</keyword>
<comment type="subcellular location">
    <subcellularLocation>
        <location evidence="1">Cytoplasm</location>
    </subcellularLocation>
</comment>
<evidence type="ECO:0000313" key="17">
    <source>
        <dbReference type="WBParaSite" id="HNAJ_0001358301-mRNA-1"/>
    </source>
</evidence>
<dbReference type="PROSITE" id="PS50862">
    <property type="entry name" value="AA_TRNA_LIGASE_II"/>
    <property type="match status" value="1"/>
</dbReference>
<dbReference type="PRINTS" id="PR01042">
    <property type="entry name" value="TRNASYNTHASP"/>
</dbReference>
<keyword evidence="5" id="KW-0436">Ligase</keyword>
<dbReference type="InterPro" id="IPR004365">
    <property type="entry name" value="NA-bd_OB_tRNA"/>
</dbReference>
<dbReference type="Pfam" id="PF00152">
    <property type="entry name" value="tRNA-synt_2"/>
    <property type="match status" value="1"/>
</dbReference>
<reference evidence="15 16" key="2">
    <citation type="submission" date="2018-11" db="EMBL/GenBank/DDBJ databases">
        <authorList>
            <consortium name="Pathogen Informatics"/>
        </authorList>
    </citation>
    <scope>NUCLEOTIDE SEQUENCE [LARGE SCALE GENOMIC DNA]</scope>
</reference>
<evidence type="ECO:0000256" key="10">
    <source>
        <dbReference type="ARBA" id="ARBA00029886"/>
    </source>
</evidence>
<feature type="domain" description="Aminoacyl-transfer RNA synthetases class-II family profile" evidence="14">
    <location>
        <begin position="261"/>
        <end position="578"/>
    </location>
</feature>
<reference evidence="17" key="1">
    <citation type="submission" date="2017-02" db="UniProtKB">
        <authorList>
            <consortium name="WormBaseParasite"/>
        </authorList>
    </citation>
    <scope>IDENTIFICATION</scope>
</reference>
<dbReference type="GO" id="GO:0005524">
    <property type="term" value="F:ATP binding"/>
    <property type="evidence" value="ECO:0007669"/>
    <property type="project" value="UniProtKB-KW"/>
</dbReference>
<sequence length="794" mass="88768">MGTEGEILERYVSNKLGDDCSGDGSEEHPYKTLHRLFEVMTLEEVSQLKIYVDATEKPEEKWAEISKTQLKKKMKEYKIQSQKSAAPGETTTGTPAVSTVTSAPSAVEIKEDLSLPAAIKSKICNLHTHLDKRVQVYGWVQAIRRQSKKLMFIVLRDGTGYLQCILANGLPQTADGLALAPESTVFVKGVVSKVPEGQTAPGGIELHADYYEVIGKAPPGGLESVVTEESEVDLQLDNRHLMIRNEKESKILKVISAASLAFRDHYRSRGFKEVQPPTLVQTQVEGGSTLFKIDYFGEPSFLTQSSQLYLETCLPSVGDCYCMVRSYRAEKSRTRRHLSEYLHIEAESPFIEFDDLLNQIEDLVCDVTERVMKEVGDLVLEINPGFVPPKRPFMRLEYRDALKRLEAEKIYKEDGEMFKFGDDIPEKPEREMTDRIGTPILLTKFPTELKAFYMQRVKNDPSVTESVDLLMPGVGEIVGGSMRMTDIKGLLAGYSREGIDPSPYYWYTQQREFGTCPHGGYGLGFERFCTWLLGQYHIRDVFAGFCNIVMGTEGEILERYVSNKLGDDCSGDGSEEHPYKTLHRLFEVMTLEEVSQLKIYVDATEKPEEKWAEISKTQLKKKMKEYKIQSQKSAAPGETTTGTPAVSTVTSAPSAVEIKEDLSLPAAIKSKICNLQTHLDKRVQVYGWVQAIRRQSKKLMFIVLRDGTGYLQCILANGLPQTADGLALAPESTVFVKGVVSKVPEGQTAPGGIELHADYYEVIGKAPPGGLESVVTEESEVDLQLDNRHLMIRN</sequence>
<gene>
    <name evidence="15" type="ORF">HNAJ_LOCUS13557</name>
</gene>
<accession>A0A0R3U0D4</accession>
<dbReference type="Proteomes" id="UP000278807">
    <property type="component" value="Unassembled WGS sequence"/>
</dbReference>
<dbReference type="InterPro" id="IPR048952">
    <property type="entry name" value="AsnRS_N"/>
</dbReference>
<evidence type="ECO:0000256" key="3">
    <source>
        <dbReference type="ARBA" id="ARBA00012816"/>
    </source>
</evidence>
<dbReference type="EMBL" id="UZAE01015609">
    <property type="protein sequence ID" value="VDO16276.1"/>
    <property type="molecule type" value="Genomic_DNA"/>
</dbReference>
<name>A0A0R3U0D4_RODNA</name>
<dbReference type="InterPro" id="IPR004522">
    <property type="entry name" value="Asn-tRNA-ligase"/>
</dbReference>
<proteinExistence type="inferred from homology"/>
<keyword evidence="4" id="KW-0963">Cytoplasm</keyword>
<evidence type="ECO:0000256" key="7">
    <source>
        <dbReference type="ARBA" id="ARBA00022840"/>
    </source>
</evidence>
<comment type="catalytic activity">
    <reaction evidence="12">
        <text>tRNA(Asn) + L-asparagine + ATP = L-asparaginyl-tRNA(Asn) + AMP + diphosphate + H(+)</text>
        <dbReference type="Rhea" id="RHEA:11180"/>
        <dbReference type="Rhea" id="RHEA-COMP:9659"/>
        <dbReference type="Rhea" id="RHEA-COMP:9674"/>
        <dbReference type="ChEBI" id="CHEBI:15378"/>
        <dbReference type="ChEBI" id="CHEBI:30616"/>
        <dbReference type="ChEBI" id="CHEBI:33019"/>
        <dbReference type="ChEBI" id="CHEBI:58048"/>
        <dbReference type="ChEBI" id="CHEBI:78442"/>
        <dbReference type="ChEBI" id="CHEBI:78515"/>
        <dbReference type="ChEBI" id="CHEBI:456215"/>
        <dbReference type="EC" id="6.1.1.22"/>
    </reaction>
</comment>
<dbReference type="OrthoDB" id="1931232at2759"/>
<dbReference type="InterPro" id="IPR012340">
    <property type="entry name" value="NA-bd_OB-fold"/>
</dbReference>
<dbReference type="Gene3D" id="3.30.930.10">
    <property type="entry name" value="Bira Bifunctional Protein, Domain 2"/>
    <property type="match status" value="1"/>
</dbReference>
<evidence type="ECO:0000256" key="12">
    <source>
        <dbReference type="ARBA" id="ARBA00047844"/>
    </source>
</evidence>
<dbReference type="PANTHER" id="PTHR22594:SF16">
    <property type="entry name" value="ASPARAGINE--TRNA LIGASE, CYTOPLASMIC"/>
    <property type="match status" value="1"/>
</dbReference>
<evidence type="ECO:0000256" key="9">
    <source>
        <dbReference type="ARBA" id="ARBA00023146"/>
    </source>
</evidence>